<dbReference type="AlphaFoldDB" id="A0A914X406"/>
<dbReference type="WBParaSite" id="PSAMB.scaffold6258size9863.g28179.t1">
    <property type="protein sequence ID" value="PSAMB.scaffold6258size9863.g28179.t1"/>
    <property type="gene ID" value="PSAMB.scaffold6258size9863.g28179"/>
</dbReference>
<sequence>MANIPWGSGEPGNDPVENAGWVGNNRGICDVNGDMTGYSGDPMAIICQFAPLTWNYLQRGHGLFTVAAYRIAQTNGIKPACILQCHLSVFCISLAFNPTTSDCQIYVVSPEDPRFSGSITVNSAYDWYIRDGMEY</sequence>
<proteinExistence type="predicted"/>
<keyword evidence="1" id="KW-1185">Reference proteome</keyword>
<evidence type="ECO:0000313" key="2">
    <source>
        <dbReference type="WBParaSite" id="PSAMB.scaffold6258size9863.g28179.t1"/>
    </source>
</evidence>
<reference evidence="2" key="1">
    <citation type="submission" date="2022-11" db="UniProtKB">
        <authorList>
            <consortium name="WormBaseParasite"/>
        </authorList>
    </citation>
    <scope>IDENTIFICATION</scope>
</reference>
<evidence type="ECO:0000313" key="1">
    <source>
        <dbReference type="Proteomes" id="UP000887566"/>
    </source>
</evidence>
<name>A0A914X406_9BILA</name>
<organism evidence="1 2">
    <name type="scientific">Plectus sambesii</name>
    <dbReference type="NCBI Taxonomy" id="2011161"/>
    <lineage>
        <taxon>Eukaryota</taxon>
        <taxon>Metazoa</taxon>
        <taxon>Ecdysozoa</taxon>
        <taxon>Nematoda</taxon>
        <taxon>Chromadorea</taxon>
        <taxon>Plectida</taxon>
        <taxon>Plectina</taxon>
        <taxon>Plectoidea</taxon>
        <taxon>Plectidae</taxon>
        <taxon>Plectus</taxon>
    </lineage>
</organism>
<protein>
    <submittedName>
        <fullName evidence="2">Apple domain-containing protein</fullName>
    </submittedName>
</protein>
<dbReference type="Proteomes" id="UP000887566">
    <property type="component" value="Unplaced"/>
</dbReference>
<accession>A0A914X406</accession>